<dbReference type="GO" id="GO:0004222">
    <property type="term" value="F:metalloendopeptidase activity"/>
    <property type="evidence" value="ECO:0007669"/>
    <property type="project" value="TreeGrafter"/>
</dbReference>
<evidence type="ECO:0008006" key="5">
    <source>
        <dbReference type="Google" id="ProtNLM"/>
    </source>
</evidence>
<protein>
    <recommendedName>
        <fullName evidence="5">Peptidase M16 N-terminal domain-containing protein</fullName>
    </recommendedName>
</protein>
<dbReference type="Gene3D" id="3.30.830.10">
    <property type="entry name" value="Metalloenzyme, LuxS/M16 peptidase-like"/>
    <property type="match status" value="1"/>
</dbReference>
<dbReference type="GO" id="GO:0043171">
    <property type="term" value="P:peptide catabolic process"/>
    <property type="evidence" value="ECO:0007669"/>
    <property type="project" value="TreeGrafter"/>
</dbReference>
<dbReference type="Proteomes" id="UP001295423">
    <property type="component" value="Unassembled WGS sequence"/>
</dbReference>
<dbReference type="GO" id="GO:0005829">
    <property type="term" value="C:cytosol"/>
    <property type="evidence" value="ECO:0007669"/>
    <property type="project" value="TreeGrafter"/>
</dbReference>
<dbReference type="PANTHER" id="PTHR43690:SF18">
    <property type="entry name" value="INSULIN-DEGRADING ENZYME-RELATED"/>
    <property type="match status" value="1"/>
</dbReference>
<evidence type="ECO:0000256" key="1">
    <source>
        <dbReference type="ARBA" id="ARBA00022723"/>
    </source>
</evidence>
<feature type="chain" id="PRO_5042073177" description="Peptidase M16 N-terminal domain-containing protein" evidence="2">
    <location>
        <begin position="18"/>
        <end position="217"/>
    </location>
</feature>
<keyword evidence="2" id="KW-0732">Signal</keyword>
<keyword evidence="4" id="KW-1185">Reference proteome</keyword>
<dbReference type="GO" id="GO:0051603">
    <property type="term" value="P:proteolysis involved in protein catabolic process"/>
    <property type="evidence" value="ECO:0007669"/>
    <property type="project" value="TreeGrafter"/>
</dbReference>
<dbReference type="EMBL" id="CAKOGP040001458">
    <property type="protein sequence ID" value="CAJ1945695.1"/>
    <property type="molecule type" value="Genomic_DNA"/>
</dbReference>
<proteinExistence type="predicted"/>
<comment type="caution">
    <text evidence="3">The sequence shown here is derived from an EMBL/GenBank/DDBJ whole genome shotgun (WGS) entry which is preliminary data.</text>
</comment>
<dbReference type="AlphaFoldDB" id="A0AAD2CWY1"/>
<evidence type="ECO:0000313" key="4">
    <source>
        <dbReference type="Proteomes" id="UP001295423"/>
    </source>
</evidence>
<dbReference type="SUPFAM" id="SSF63411">
    <property type="entry name" value="LuxS/MPP-like metallohydrolase"/>
    <property type="match status" value="1"/>
</dbReference>
<reference evidence="3" key="1">
    <citation type="submission" date="2023-08" db="EMBL/GenBank/DDBJ databases">
        <authorList>
            <person name="Audoor S."/>
            <person name="Bilcke G."/>
        </authorList>
    </citation>
    <scope>NUCLEOTIDE SEQUENCE</scope>
</reference>
<dbReference type="InterPro" id="IPR050626">
    <property type="entry name" value="Peptidase_M16"/>
</dbReference>
<dbReference type="PANTHER" id="PTHR43690">
    <property type="entry name" value="NARDILYSIN"/>
    <property type="match status" value="1"/>
</dbReference>
<feature type="signal peptide" evidence="2">
    <location>
        <begin position="1"/>
        <end position="17"/>
    </location>
</feature>
<accession>A0AAD2CWY1</accession>
<dbReference type="GO" id="GO:0005739">
    <property type="term" value="C:mitochondrion"/>
    <property type="evidence" value="ECO:0007669"/>
    <property type="project" value="TreeGrafter"/>
</dbReference>
<organism evidence="3 4">
    <name type="scientific">Cylindrotheca closterium</name>
    <dbReference type="NCBI Taxonomy" id="2856"/>
    <lineage>
        <taxon>Eukaryota</taxon>
        <taxon>Sar</taxon>
        <taxon>Stramenopiles</taxon>
        <taxon>Ochrophyta</taxon>
        <taxon>Bacillariophyta</taxon>
        <taxon>Bacillariophyceae</taxon>
        <taxon>Bacillariophycidae</taxon>
        <taxon>Bacillariales</taxon>
        <taxon>Bacillariaceae</taxon>
        <taxon>Cylindrotheca</taxon>
    </lineage>
</organism>
<sequence length="217" mass="23365">MKISLLFLCASAGQCFSNKPLSRSLWKGLSSISIASPDNVRGIAISAEALAGTSAGFVGAQSASSETEVLVESEDFMKPDRDLRQYRYIKLKNNLKVLLVRNPVHSKTNGDNTATVEAAAMHIQAGHFDDSSMISASASLATDAAVDSSSGLPGSVHCFEVDNHGGLPGLGHFFEHMVFLGTEKYPGEDVIFIIVIFIIRRCFIGLNPLIRMIAKDF</sequence>
<dbReference type="GO" id="GO:0046872">
    <property type="term" value="F:metal ion binding"/>
    <property type="evidence" value="ECO:0007669"/>
    <property type="project" value="UniProtKB-KW"/>
</dbReference>
<evidence type="ECO:0000313" key="3">
    <source>
        <dbReference type="EMBL" id="CAJ1945695.1"/>
    </source>
</evidence>
<keyword evidence="1" id="KW-0479">Metal-binding</keyword>
<evidence type="ECO:0000256" key="2">
    <source>
        <dbReference type="SAM" id="SignalP"/>
    </source>
</evidence>
<name>A0AAD2CWY1_9STRA</name>
<dbReference type="InterPro" id="IPR011249">
    <property type="entry name" value="Metalloenz_LuxS/M16"/>
</dbReference>
<gene>
    <name evidence="3" type="ORF">CYCCA115_LOCUS9840</name>
</gene>